<dbReference type="GO" id="GO:0016787">
    <property type="term" value="F:hydrolase activity"/>
    <property type="evidence" value="ECO:0007669"/>
    <property type="project" value="UniProtKB-KW"/>
</dbReference>
<evidence type="ECO:0000256" key="5">
    <source>
        <dbReference type="ARBA" id="ARBA00022840"/>
    </source>
</evidence>
<dbReference type="Gene3D" id="3.40.50.300">
    <property type="entry name" value="P-loop containing nucleotide triphosphate hydrolases"/>
    <property type="match status" value="2"/>
</dbReference>
<evidence type="ECO:0000259" key="9">
    <source>
        <dbReference type="PROSITE" id="PS51194"/>
    </source>
</evidence>
<comment type="similarity">
    <text evidence="7">Belongs to the DEAD box helicase family.</text>
</comment>
<dbReference type="PROSITE" id="PS51194">
    <property type="entry name" value="HELICASE_CTER"/>
    <property type="match status" value="1"/>
</dbReference>
<dbReference type="EC" id="3.6.4.13" evidence="1"/>
<keyword evidence="4 7" id="KW-0347">Helicase</keyword>
<dbReference type="GO" id="GO:0003676">
    <property type="term" value="F:nucleic acid binding"/>
    <property type="evidence" value="ECO:0007669"/>
    <property type="project" value="InterPro"/>
</dbReference>
<evidence type="ECO:0000256" key="2">
    <source>
        <dbReference type="ARBA" id="ARBA00022741"/>
    </source>
</evidence>
<keyword evidence="5 7" id="KW-0067">ATP-binding</keyword>
<dbReference type="SMART" id="SM00490">
    <property type="entry name" value="HELICc"/>
    <property type="match status" value="1"/>
</dbReference>
<dbReference type="SMART" id="SM00487">
    <property type="entry name" value="DEXDc"/>
    <property type="match status" value="1"/>
</dbReference>
<dbReference type="CDD" id="cd17955">
    <property type="entry name" value="DEADc_DDX49"/>
    <property type="match status" value="1"/>
</dbReference>
<feature type="domain" description="Helicase ATP-binding" evidence="8">
    <location>
        <begin position="44"/>
        <end position="215"/>
    </location>
</feature>
<dbReference type="GO" id="GO:0003724">
    <property type="term" value="F:RNA helicase activity"/>
    <property type="evidence" value="ECO:0007669"/>
    <property type="project" value="UniProtKB-EC"/>
</dbReference>
<dbReference type="EMBL" id="JAXCGZ010015232">
    <property type="protein sequence ID" value="KAK7070808.1"/>
    <property type="molecule type" value="Genomic_DNA"/>
</dbReference>
<dbReference type="PROSITE" id="PS51192">
    <property type="entry name" value="HELICASE_ATP_BIND_1"/>
    <property type="match status" value="1"/>
</dbReference>
<evidence type="ECO:0000259" key="10">
    <source>
        <dbReference type="PROSITE" id="PS51195"/>
    </source>
</evidence>
<dbReference type="GO" id="GO:0005524">
    <property type="term" value="F:ATP binding"/>
    <property type="evidence" value="ECO:0007669"/>
    <property type="project" value="UniProtKB-KW"/>
</dbReference>
<evidence type="ECO:0000256" key="1">
    <source>
        <dbReference type="ARBA" id="ARBA00012552"/>
    </source>
</evidence>
<evidence type="ECO:0000313" key="12">
    <source>
        <dbReference type="Proteomes" id="UP001381693"/>
    </source>
</evidence>
<sequence>MADVVSSDTKNKSFSDISGLQPWLLQQLTQLKIRQPTPIQFHCIPPALEGKDVIGAAKTGSGKTLAFVIPILHQLSSDPYGIYALVLTPTRELAFQIADQFKGLGVPMDLRLSVVVGGLERLIQTSELSRAPHIVVATPGRLADILETSPEFTLKKIKVLVLDEADRLMDGRFDTQLKTIWSALPEKRQTLLYSATITDRVQRMKELASSQVFLWQSDLSEQATVKQLDERYALVNPVVLDATMVWSIMEQLKKTPKGLIIVFTDTCKSTQILCMMLNELGIDSVPLHSMINQKARLASLARFKSSQVKVLIATDLASRGLDIPLVELIVNHRVPNLPKTYIHRVGRTARAGRAGQAITFVTPHDLKILLAIEAETNRKMIELEVDEKMVQKIMKQVNVSKRAQEIKLEQTDFDERRNINKRKRLIMEGRDPDEEEEKKRKRLKKILKLQKLEKVKMLESKGIKNKKMFSTVERERLSKTFPDGILSKKGENLRAKVKKKKKRMLKVDSIHTTKTSGVNPLIEYATSA</sequence>
<dbReference type="PROSITE" id="PS00039">
    <property type="entry name" value="DEAD_ATP_HELICASE"/>
    <property type="match status" value="1"/>
</dbReference>
<evidence type="ECO:0000256" key="3">
    <source>
        <dbReference type="ARBA" id="ARBA00022801"/>
    </source>
</evidence>
<organism evidence="11 12">
    <name type="scientific">Halocaridina rubra</name>
    <name type="common">Hawaiian red shrimp</name>
    <dbReference type="NCBI Taxonomy" id="373956"/>
    <lineage>
        <taxon>Eukaryota</taxon>
        <taxon>Metazoa</taxon>
        <taxon>Ecdysozoa</taxon>
        <taxon>Arthropoda</taxon>
        <taxon>Crustacea</taxon>
        <taxon>Multicrustacea</taxon>
        <taxon>Malacostraca</taxon>
        <taxon>Eumalacostraca</taxon>
        <taxon>Eucarida</taxon>
        <taxon>Decapoda</taxon>
        <taxon>Pleocyemata</taxon>
        <taxon>Caridea</taxon>
        <taxon>Atyoidea</taxon>
        <taxon>Atyidae</taxon>
        <taxon>Halocaridina</taxon>
    </lineage>
</organism>
<feature type="domain" description="DEAD-box RNA helicase Q" evidence="10">
    <location>
        <begin position="13"/>
        <end position="41"/>
    </location>
</feature>
<comment type="caution">
    <text evidence="11">The sequence shown here is derived from an EMBL/GenBank/DDBJ whole genome shotgun (WGS) entry which is preliminary data.</text>
</comment>
<dbReference type="InterPro" id="IPR001650">
    <property type="entry name" value="Helicase_C-like"/>
</dbReference>
<evidence type="ECO:0000313" key="11">
    <source>
        <dbReference type="EMBL" id="KAK7070808.1"/>
    </source>
</evidence>
<gene>
    <name evidence="11" type="primary">DDX49</name>
    <name evidence="11" type="ORF">SK128_024641</name>
</gene>
<reference evidence="11 12" key="1">
    <citation type="submission" date="2023-11" db="EMBL/GenBank/DDBJ databases">
        <title>Halocaridina rubra genome assembly.</title>
        <authorList>
            <person name="Smith C."/>
        </authorList>
    </citation>
    <scope>NUCLEOTIDE SEQUENCE [LARGE SCALE GENOMIC DNA]</scope>
    <source>
        <strain evidence="11">EP-1</strain>
        <tissue evidence="11">Whole</tissue>
    </source>
</reference>
<dbReference type="InterPro" id="IPR027417">
    <property type="entry name" value="P-loop_NTPase"/>
</dbReference>
<evidence type="ECO:0000256" key="4">
    <source>
        <dbReference type="ARBA" id="ARBA00022806"/>
    </source>
</evidence>
<name>A0AAN9A0Q2_HALRR</name>
<accession>A0AAN9A0Q2</accession>
<evidence type="ECO:0000256" key="6">
    <source>
        <dbReference type="PROSITE-ProRule" id="PRU00552"/>
    </source>
</evidence>
<dbReference type="PANTHER" id="PTHR47959:SF25">
    <property type="entry name" value="RNA HELICASE"/>
    <property type="match status" value="1"/>
</dbReference>
<dbReference type="GO" id="GO:0005829">
    <property type="term" value="C:cytosol"/>
    <property type="evidence" value="ECO:0007669"/>
    <property type="project" value="TreeGrafter"/>
</dbReference>
<dbReference type="Pfam" id="PF00270">
    <property type="entry name" value="DEAD"/>
    <property type="match status" value="1"/>
</dbReference>
<keyword evidence="2 7" id="KW-0547">Nucleotide-binding</keyword>
<proteinExistence type="inferred from homology"/>
<dbReference type="InterPro" id="IPR014001">
    <property type="entry name" value="Helicase_ATP-bd"/>
</dbReference>
<dbReference type="Pfam" id="PF00271">
    <property type="entry name" value="Helicase_C"/>
    <property type="match status" value="1"/>
</dbReference>
<feature type="short sequence motif" description="Q motif" evidence="6">
    <location>
        <begin position="13"/>
        <end position="41"/>
    </location>
</feature>
<dbReference type="InterPro" id="IPR011545">
    <property type="entry name" value="DEAD/DEAH_box_helicase_dom"/>
</dbReference>
<evidence type="ECO:0000259" key="8">
    <source>
        <dbReference type="PROSITE" id="PS51192"/>
    </source>
</evidence>
<feature type="domain" description="Helicase C-terminal" evidence="9">
    <location>
        <begin position="247"/>
        <end position="394"/>
    </location>
</feature>
<keyword evidence="12" id="KW-1185">Reference proteome</keyword>
<dbReference type="CDD" id="cd18787">
    <property type="entry name" value="SF2_C_DEAD"/>
    <property type="match status" value="1"/>
</dbReference>
<keyword evidence="3 7" id="KW-0378">Hydrolase</keyword>
<dbReference type="PROSITE" id="PS51195">
    <property type="entry name" value="Q_MOTIF"/>
    <property type="match status" value="1"/>
</dbReference>
<dbReference type="InterPro" id="IPR014014">
    <property type="entry name" value="RNA_helicase_DEAD_Q_motif"/>
</dbReference>
<dbReference type="AlphaFoldDB" id="A0AAN9A0Q2"/>
<protein>
    <recommendedName>
        <fullName evidence="1">RNA helicase</fullName>
        <ecNumber evidence="1">3.6.4.13</ecNumber>
    </recommendedName>
</protein>
<evidence type="ECO:0000256" key="7">
    <source>
        <dbReference type="RuleBase" id="RU000492"/>
    </source>
</evidence>
<dbReference type="PANTHER" id="PTHR47959">
    <property type="entry name" value="ATP-DEPENDENT RNA HELICASE RHLE-RELATED"/>
    <property type="match status" value="1"/>
</dbReference>
<dbReference type="Proteomes" id="UP001381693">
    <property type="component" value="Unassembled WGS sequence"/>
</dbReference>
<dbReference type="SUPFAM" id="SSF52540">
    <property type="entry name" value="P-loop containing nucleoside triphosphate hydrolases"/>
    <property type="match status" value="2"/>
</dbReference>
<dbReference type="InterPro" id="IPR050079">
    <property type="entry name" value="DEAD_box_RNA_helicase"/>
</dbReference>
<dbReference type="InterPro" id="IPR000629">
    <property type="entry name" value="RNA-helicase_DEAD-box_CS"/>
</dbReference>